<dbReference type="GO" id="GO:0004065">
    <property type="term" value="F:arylsulfatase activity"/>
    <property type="evidence" value="ECO:0007669"/>
    <property type="project" value="TreeGrafter"/>
</dbReference>
<dbReference type="PANTHER" id="PTHR42693">
    <property type="entry name" value="ARYLSULFATASE FAMILY MEMBER"/>
    <property type="match status" value="1"/>
</dbReference>
<dbReference type="FunFam" id="3.40.720.10:FF:000047">
    <property type="entry name" value="Arylsulfatase"/>
    <property type="match status" value="1"/>
</dbReference>
<sequence length="526" mass="60309">MKSTNIILILADDMGYSDIGCFGSEIPTPNIDRIATEGVTFTQGYNCARCCPSRASLLTGLYPHQAGVGHMVTDLGYEGYEGHLNQRCITIAEALQQGGYRTYLSGKWHVGGNYNVRDPKTWTPHDPRHPTPTGRGFDEFFGTLEGCGNYYNPHTLMRNETFLKLDVDDDFYYTDAISDEAVRMIGQAAQGEQPFFLYAAYTAPHWPLHAPEEDIARFEGRYTTGWDELRQERYERLVEQKLIDDKWKLSPRDADSFDWKNSRQQEWEALRMAVYAAQIHRMDQGIGRMFDALQQYGIDDNTMVLFMSDNGGCAEFLAEDGFVQNIQYPMRNGQFARAGNHPELRPGPEETYMSYDLPWANASNTPFRLFKHWVHEGGISTPILVRWPGGGTSPKQVNAPVHFIDIMPTCLEAAQADYPEEFNDHAIQPLAGESLLPYLRGEKTERDAPIFWEHEGNCAVRLGDWKLVKKFPQDWELYNFEQDRTELNDLVKKNPSLAKQMQQQYQEWAQQLNIVPWERLKDIAPE</sequence>
<proteinExistence type="inferred from homology"/>
<reference evidence="6 7" key="1">
    <citation type="submission" date="2017-10" db="EMBL/GenBank/DDBJ databases">
        <title>Novel microbial diversity and functional potential in the marine mammal oral microbiome.</title>
        <authorList>
            <person name="Dudek N.K."/>
            <person name="Sun C.L."/>
            <person name="Burstein D."/>
            <person name="Kantor R.S."/>
            <person name="Aliaga Goltsman D.S."/>
            <person name="Bik E.M."/>
            <person name="Thomas B.C."/>
            <person name="Banfield J.F."/>
            <person name="Relman D.A."/>
        </authorList>
    </citation>
    <scope>NUCLEOTIDE SEQUENCE [LARGE SCALE GENOMIC DNA]</scope>
    <source>
        <strain evidence="6">DOLJORAL78_47_16</strain>
    </source>
</reference>
<evidence type="ECO:0000259" key="5">
    <source>
        <dbReference type="Pfam" id="PF00884"/>
    </source>
</evidence>
<dbReference type="InterPro" id="IPR024607">
    <property type="entry name" value="Sulfatase_CS"/>
</dbReference>
<dbReference type="PROSITE" id="PS00149">
    <property type="entry name" value="SULFATASE_2"/>
    <property type="match status" value="1"/>
</dbReference>
<dbReference type="AlphaFoldDB" id="A0A2G6KBI3"/>
<dbReference type="CDD" id="cd16025">
    <property type="entry name" value="PAS_like"/>
    <property type="match status" value="1"/>
</dbReference>
<dbReference type="InterPro" id="IPR000917">
    <property type="entry name" value="Sulfatase_N"/>
</dbReference>
<name>A0A2G6KBI3_9BACT</name>
<accession>A0A2G6KBI3</accession>
<keyword evidence="4" id="KW-0106">Calcium</keyword>
<comment type="similarity">
    <text evidence="1">Belongs to the sulfatase family.</text>
</comment>
<evidence type="ECO:0000313" key="6">
    <source>
        <dbReference type="EMBL" id="PIE32169.1"/>
    </source>
</evidence>
<keyword evidence="3" id="KW-0378">Hydrolase</keyword>
<dbReference type="SUPFAM" id="SSF53649">
    <property type="entry name" value="Alkaline phosphatase-like"/>
    <property type="match status" value="1"/>
</dbReference>
<evidence type="ECO:0000256" key="4">
    <source>
        <dbReference type="ARBA" id="ARBA00022837"/>
    </source>
</evidence>
<dbReference type="Pfam" id="PF00884">
    <property type="entry name" value="Sulfatase"/>
    <property type="match status" value="1"/>
</dbReference>
<dbReference type="InterPro" id="IPR050738">
    <property type="entry name" value="Sulfatase"/>
</dbReference>
<gene>
    <name evidence="6" type="ORF">CSA56_16300</name>
</gene>
<protein>
    <submittedName>
        <fullName evidence="6">Arylsulfatase</fullName>
    </submittedName>
</protein>
<comment type="caution">
    <text evidence="6">The sequence shown here is derived from an EMBL/GenBank/DDBJ whole genome shotgun (WGS) entry which is preliminary data.</text>
</comment>
<dbReference type="Gene3D" id="3.40.720.10">
    <property type="entry name" value="Alkaline Phosphatase, subunit A"/>
    <property type="match status" value="1"/>
</dbReference>
<keyword evidence="2" id="KW-0479">Metal-binding</keyword>
<dbReference type="InterPro" id="IPR017850">
    <property type="entry name" value="Alkaline_phosphatase_core_sf"/>
</dbReference>
<organism evidence="6 7">
    <name type="scientific">candidate division KSB3 bacterium</name>
    <dbReference type="NCBI Taxonomy" id="2044937"/>
    <lineage>
        <taxon>Bacteria</taxon>
        <taxon>candidate division KSB3</taxon>
    </lineage>
</organism>
<evidence type="ECO:0000256" key="2">
    <source>
        <dbReference type="ARBA" id="ARBA00022723"/>
    </source>
</evidence>
<dbReference type="EMBL" id="PDSK01000117">
    <property type="protein sequence ID" value="PIE32169.1"/>
    <property type="molecule type" value="Genomic_DNA"/>
</dbReference>
<evidence type="ECO:0000256" key="3">
    <source>
        <dbReference type="ARBA" id="ARBA00022801"/>
    </source>
</evidence>
<evidence type="ECO:0000256" key="1">
    <source>
        <dbReference type="ARBA" id="ARBA00008779"/>
    </source>
</evidence>
<dbReference type="Gene3D" id="3.30.1120.10">
    <property type="match status" value="1"/>
</dbReference>
<feature type="domain" description="Sulfatase N-terminal" evidence="5">
    <location>
        <begin position="5"/>
        <end position="415"/>
    </location>
</feature>
<dbReference type="GO" id="GO:0046872">
    <property type="term" value="F:metal ion binding"/>
    <property type="evidence" value="ECO:0007669"/>
    <property type="project" value="UniProtKB-KW"/>
</dbReference>
<dbReference type="PANTHER" id="PTHR42693:SF33">
    <property type="entry name" value="ARYLSULFATASE"/>
    <property type="match status" value="1"/>
</dbReference>
<evidence type="ECO:0000313" key="7">
    <source>
        <dbReference type="Proteomes" id="UP000230821"/>
    </source>
</evidence>
<dbReference type="Proteomes" id="UP000230821">
    <property type="component" value="Unassembled WGS sequence"/>
</dbReference>